<keyword evidence="3" id="KW-1185">Reference proteome</keyword>
<sequence>MASSDGQTEAAAPSVPKNPAMASCRKKKTDDATFLEDLKDHIDEFIHASMDEHKTCFKKTIQKVSCTTTLKFLLSLWSFNGCHAFGAQGFCYPWIVAQMFGMSKAVAERSAAEAKEAGVESALPLQTSVSQ</sequence>
<dbReference type="PANTHER" id="PTHR33622">
    <property type="entry name" value="OS03G0724500 PROTEIN"/>
    <property type="match status" value="1"/>
</dbReference>
<keyword evidence="4" id="KW-1267">Proteomics identification</keyword>
<evidence type="ECO:0000313" key="2">
    <source>
        <dbReference type="EnsemblPlants" id="Zm00001eb295790_P001"/>
    </source>
</evidence>
<name>A0A804Q4Y8_MAIZE</name>
<reference evidence="3" key="1">
    <citation type="journal article" date="2009" name="Science">
        <title>The B73 maize genome: complexity, diversity, and dynamics.</title>
        <authorList>
            <person name="Schnable P.S."/>
            <person name="Ware D."/>
            <person name="Fulton R.S."/>
            <person name="Stein J.C."/>
            <person name="Wei F."/>
            <person name="Pasternak S."/>
            <person name="Liang C."/>
            <person name="Zhang J."/>
            <person name="Fulton L."/>
            <person name="Graves T.A."/>
            <person name="Minx P."/>
            <person name="Reily A.D."/>
            <person name="Courtney L."/>
            <person name="Kruchowski S.S."/>
            <person name="Tomlinson C."/>
            <person name="Strong C."/>
            <person name="Delehaunty K."/>
            <person name="Fronick C."/>
            <person name="Courtney B."/>
            <person name="Rock S.M."/>
            <person name="Belter E."/>
            <person name="Du F."/>
            <person name="Kim K."/>
            <person name="Abbott R.M."/>
            <person name="Cotton M."/>
            <person name="Levy A."/>
            <person name="Marchetto P."/>
            <person name="Ochoa K."/>
            <person name="Jackson S.M."/>
            <person name="Gillam B."/>
            <person name="Chen W."/>
            <person name="Yan L."/>
            <person name="Higginbotham J."/>
            <person name="Cardenas M."/>
            <person name="Waligorski J."/>
            <person name="Applebaum E."/>
            <person name="Phelps L."/>
            <person name="Falcone J."/>
            <person name="Kanchi K."/>
            <person name="Thane T."/>
            <person name="Scimone A."/>
            <person name="Thane N."/>
            <person name="Henke J."/>
            <person name="Wang T."/>
            <person name="Ruppert J."/>
            <person name="Shah N."/>
            <person name="Rotter K."/>
            <person name="Hodges J."/>
            <person name="Ingenthron E."/>
            <person name="Cordes M."/>
            <person name="Kohlberg S."/>
            <person name="Sgro J."/>
            <person name="Delgado B."/>
            <person name="Mead K."/>
            <person name="Chinwalla A."/>
            <person name="Leonard S."/>
            <person name="Crouse K."/>
            <person name="Collura K."/>
            <person name="Kudrna D."/>
            <person name="Currie J."/>
            <person name="He R."/>
            <person name="Angelova A."/>
            <person name="Rajasekar S."/>
            <person name="Mueller T."/>
            <person name="Lomeli R."/>
            <person name="Scara G."/>
            <person name="Ko A."/>
            <person name="Delaney K."/>
            <person name="Wissotski M."/>
            <person name="Lopez G."/>
            <person name="Campos D."/>
            <person name="Braidotti M."/>
            <person name="Ashley E."/>
            <person name="Golser W."/>
            <person name="Kim H."/>
            <person name="Lee S."/>
            <person name="Lin J."/>
            <person name="Dujmic Z."/>
            <person name="Kim W."/>
            <person name="Talag J."/>
            <person name="Zuccolo A."/>
            <person name="Fan C."/>
            <person name="Sebastian A."/>
            <person name="Kramer M."/>
            <person name="Spiegel L."/>
            <person name="Nascimento L."/>
            <person name="Zutavern T."/>
            <person name="Miller B."/>
            <person name="Ambroise C."/>
            <person name="Muller S."/>
            <person name="Spooner W."/>
            <person name="Narechania A."/>
            <person name="Ren L."/>
            <person name="Wei S."/>
            <person name="Kumari S."/>
            <person name="Faga B."/>
            <person name="Levy M.J."/>
            <person name="McMahan L."/>
            <person name="Van Buren P."/>
            <person name="Vaughn M.W."/>
            <person name="Ying K."/>
            <person name="Yeh C.-T."/>
            <person name="Emrich S.J."/>
            <person name="Jia Y."/>
            <person name="Kalyanaraman A."/>
            <person name="Hsia A.-P."/>
            <person name="Barbazuk W.B."/>
            <person name="Baucom R.S."/>
            <person name="Brutnell T.P."/>
            <person name="Carpita N.C."/>
            <person name="Chaparro C."/>
            <person name="Chia J.-M."/>
            <person name="Deragon J.-M."/>
            <person name="Estill J.C."/>
            <person name="Fu Y."/>
            <person name="Jeddeloh J.A."/>
            <person name="Han Y."/>
            <person name="Lee H."/>
            <person name="Li P."/>
            <person name="Lisch D.R."/>
            <person name="Liu S."/>
            <person name="Liu Z."/>
            <person name="Nagel D.H."/>
            <person name="McCann M.C."/>
            <person name="SanMiguel P."/>
            <person name="Myers A.M."/>
            <person name="Nettleton D."/>
            <person name="Nguyen J."/>
            <person name="Penning B.W."/>
            <person name="Ponnala L."/>
            <person name="Schneider K.L."/>
            <person name="Schwartz D.C."/>
            <person name="Sharma A."/>
            <person name="Soderlund C."/>
            <person name="Springer N.M."/>
            <person name="Sun Q."/>
            <person name="Wang H."/>
            <person name="Waterman M."/>
            <person name="Westerman R."/>
            <person name="Wolfgruber T.K."/>
            <person name="Yang L."/>
            <person name="Yu Y."/>
            <person name="Zhang L."/>
            <person name="Zhou S."/>
            <person name="Zhu Q."/>
            <person name="Bennetzen J.L."/>
            <person name="Dawe R.K."/>
            <person name="Jiang J."/>
            <person name="Jiang N."/>
            <person name="Presting G.G."/>
            <person name="Wessler S.R."/>
            <person name="Aluru S."/>
            <person name="Martienssen R.A."/>
            <person name="Clifton S.W."/>
            <person name="McCombie W.R."/>
            <person name="Wing R.A."/>
            <person name="Wilson R.K."/>
        </authorList>
    </citation>
    <scope>NUCLEOTIDE SEQUENCE [LARGE SCALE GENOMIC DNA]</scope>
    <source>
        <strain evidence="3">cv. B73</strain>
    </source>
</reference>
<feature type="region of interest" description="Disordered" evidence="1">
    <location>
        <begin position="1"/>
        <end position="24"/>
    </location>
</feature>
<evidence type="ECO:0007829" key="4">
    <source>
        <dbReference type="PeptideAtlas" id="A0A804Q4Y8"/>
    </source>
</evidence>
<reference evidence="2" key="2">
    <citation type="submission" date="2019-07" db="EMBL/GenBank/DDBJ databases">
        <authorList>
            <person name="Seetharam A."/>
            <person name="Woodhouse M."/>
            <person name="Cannon E."/>
        </authorList>
    </citation>
    <scope>NUCLEOTIDE SEQUENCE [LARGE SCALE GENOMIC DNA]</scope>
    <source>
        <strain evidence="2">cv. B73</strain>
    </source>
</reference>
<dbReference type="EnsemblPlants" id="Zm00001eb295790_T001">
    <property type="protein sequence ID" value="Zm00001eb295790_P001"/>
    <property type="gene ID" value="Zm00001eb295790"/>
</dbReference>
<accession>A0A804Q4Y8</accession>
<protein>
    <submittedName>
        <fullName evidence="2">Uncharacterized protein</fullName>
    </submittedName>
</protein>
<evidence type="ECO:0000313" key="3">
    <source>
        <dbReference type="Proteomes" id="UP000007305"/>
    </source>
</evidence>
<dbReference type="Proteomes" id="UP000007305">
    <property type="component" value="Chromosome 6"/>
</dbReference>
<proteinExistence type="evidence at protein level"/>
<reference evidence="2" key="3">
    <citation type="submission" date="2021-05" db="UniProtKB">
        <authorList>
            <consortium name="EnsemblPlants"/>
        </authorList>
    </citation>
    <scope>IDENTIFICATION</scope>
    <source>
        <strain evidence="2">cv. B73</strain>
    </source>
</reference>
<dbReference type="Gramene" id="Zm00001eb295790_T001">
    <property type="protein sequence ID" value="Zm00001eb295790_P001"/>
    <property type="gene ID" value="Zm00001eb295790"/>
</dbReference>
<organism evidence="2 3">
    <name type="scientific">Zea mays</name>
    <name type="common">Maize</name>
    <dbReference type="NCBI Taxonomy" id="4577"/>
    <lineage>
        <taxon>Eukaryota</taxon>
        <taxon>Viridiplantae</taxon>
        <taxon>Streptophyta</taxon>
        <taxon>Embryophyta</taxon>
        <taxon>Tracheophyta</taxon>
        <taxon>Spermatophyta</taxon>
        <taxon>Magnoliopsida</taxon>
        <taxon>Liliopsida</taxon>
        <taxon>Poales</taxon>
        <taxon>Poaceae</taxon>
        <taxon>PACMAD clade</taxon>
        <taxon>Panicoideae</taxon>
        <taxon>Andropogonodae</taxon>
        <taxon>Andropogoneae</taxon>
        <taxon>Tripsacinae</taxon>
        <taxon>Zea</taxon>
    </lineage>
</organism>
<dbReference type="AlphaFoldDB" id="A0A804Q4Y8"/>
<evidence type="ECO:0000256" key="1">
    <source>
        <dbReference type="SAM" id="MobiDB-lite"/>
    </source>
</evidence>
<dbReference type="InParanoid" id="A0A804Q4Y8"/>
<dbReference type="PANTHER" id="PTHR33622:SF10">
    <property type="entry name" value="MARKER FOR OXIDATIVE STRESS RESPONSE PROTEIN"/>
    <property type="match status" value="1"/>
</dbReference>